<name>A0ABQ2L4F1_9BACL</name>
<evidence type="ECO:0000313" key="2">
    <source>
        <dbReference type="Proteomes" id="UP000606653"/>
    </source>
</evidence>
<accession>A0ABQ2L4F1</accession>
<proteinExistence type="predicted"/>
<dbReference type="EMBL" id="BMLN01000006">
    <property type="protein sequence ID" value="GGO02189.1"/>
    <property type="molecule type" value="Genomic_DNA"/>
</dbReference>
<protein>
    <submittedName>
        <fullName evidence="1">Uncharacterized protein</fullName>
    </submittedName>
</protein>
<dbReference type="Proteomes" id="UP000606653">
    <property type="component" value="Unassembled WGS sequence"/>
</dbReference>
<comment type="caution">
    <text evidence="1">The sequence shown here is derived from an EMBL/GenBank/DDBJ whole genome shotgun (WGS) entry which is preliminary data.</text>
</comment>
<evidence type="ECO:0000313" key="1">
    <source>
        <dbReference type="EMBL" id="GGO02189.1"/>
    </source>
</evidence>
<gene>
    <name evidence="1" type="ORF">GCM10010969_25260</name>
</gene>
<sequence length="68" mass="8040">MFFVRGVHIIPEKTMEIENEKTYSFIREFSAFDLRKPITFVSWEISNHEAGKLLEVEIPLEKLQGNKK</sequence>
<reference evidence="2" key="1">
    <citation type="journal article" date="2019" name="Int. J. Syst. Evol. Microbiol.">
        <title>The Global Catalogue of Microorganisms (GCM) 10K type strain sequencing project: providing services to taxonomists for standard genome sequencing and annotation.</title>
        <authorList>
            <consortium name="The Broad Institute Genomics Platform"/>
            <consortium name="The Broad Institute Genome Sequencing Center for Infectious Disease"/>
            <person name="Wu L."/>
            <person name="Ma J."/>
        </authorList>
    </citation>
    <scope>NUCLEOTIDE SEQUENCE [LARGE SCALE GENOMIC DNA]</scope>
    <source>
        <strain evidence="2">CGMCC 1.6964</strain>
    </source>
</reference>
<keyword evidence="2" id="KW-1185">Reference proteome</keyword>
<organism evidence="1 2">
    <name type="scientific">Saccharibacillus kuerlensis</name>
    <dbReference type="NCBI Taxonomy" id="459527"/>
    <lineage>
        <taxon>Bacteria</taxon>
        <taxon>Bacillati</taxon>
        <taxon>Bacillota</taxon>
        <taxon>Bacilli</taxon>
        <taxon>Bacillales</taxon>
        <taxon>Paenibacillaceae</taxon>
        <taxon>Saccharibacillus</taxon>
    </lineage>
</organism>